<comment type="subcellular location">
    <subcellularLocation>
        <location evidence="8">Cell inner membrane</location>
        <topology evidence="8">Multi-pass membrane protein</topology>
    </subcellularLocation>
    <subcellularLocation>
        <location evidence="1">Cell membrane</location>
        <topology evidence="1">Multi-pass membrane protein</topology>
    </subcellularLocation>
</comment>
<dbReference type="OrthoDB" id="9814303at2"/>
<dbReference type="InterPro" id="IPR020846">
    <property type="entry name" value="MFS_dom"/>
</dbReference>
<dbReference type="NCBIfam" id="TIGR00710">
    <property type="entry name" value="efflux_Bcr_CflA"/>
    <property type="match status" value="1"/>
</dbReference>
<dbReference type="KEGG" id="adi:B5T_03356"/>
<feature type="transmembrane region" description="Helical" evidence="8">
    <location>
        <begin position="279"/>
        <end position="298"/>
    </location>
</feature>
<dbReference type="PANTHER" id="PTHR23502">
    <property type="entry name" value="MAJOR FACILITATOR SUPERFAMILY"/>
    <property type="match status" value="1"/>
</dbReference>
<proteinExistence type="inferred from homology"/>
<gene>
    <name evidence="10" type="ordered locus">B5T_03356</name>
</gene>
<feature type="transmembrane region" description="Helical" evidence="8">
    <location>
        <begin position="164"/>
        <end position="185"/>
    </location>
</feature>
<dbReference type="HOGENOM" id="CLU_001265_47_0_6"/>
<dbReference type="GO" id="GO:1990961">
    <property type="term" value="P:xenobiotic detoxification by transmembrane export across the plasma membrane"/>
    <property type="evidence" value="ECO:0007669"/>
    <property type="project" value="InterPro"/>
</dbReference>
<keyword evidence="6 8" id="KW-1133">Transmembrane helix</keyword>
<dbReference type="EMBL" id="CP003466">
    <property type="protein sequence ID" value="AFT71623.1"/>
    <property type="molecule type" value="Genomic_DNA"/>
</dbReference>
<evidence type="ECO:0000256" key="4">
    <source>
        <dbReference type="ARBA" id="ARBA00022475"/>
    </source>
</evidence>
<feature type="transmembrane region" description="Helical" evidence="8">
    <location>
        <begin position="45"/>
        <end position="63"/>
    </location>
</feature>
<protein>
    <recommendedName>
        <fullName evidence="8">Bcr/CflA family efflux transporter</fullName>
    </recommendedName>
</protein>
<keyword evidence="7 8" id="KW-0472">Membrane</keyword>
<reference evidence="10 11" key="1">
    <citation type="journal article" date="2012" name="J. Bacteriol.">
        <title>Complete genome sequence of Alcanivorax dieselolei type strain B5.</title>
        <authorList>
            <person name="Lai Q."/>
            <person name="Li W."/>
            <person name="Shao Z."/>
        </authorList>
    </citation>
    <scope>NUCLEOTIDE SEQUENCE [LARGE SCALE GENOMIC DNA]</scope>
    <source>
        <strain evidence="11">DSM 16502 / CGMCC 1.3690 / B-5</strain>
    </source>
</reference>
<feature type="transmembrane region" description="Helical" evidence="8">
    <location>
        <begin position="248"/>
        <end position="267"/>
    </location>
</feature>
<accession>K0CG66</accession>
<evidence type="ECO:0000256" key="2">
    <source>
        <dbReference type="ARBA" id="ARBA00006236"/>
    </source>
</evidence>
<dbReference type="Gene3D" id="1.20.1720.10">
    <property type="entry name" value="Multidrug resistance protein D"/>
    <property type="match status" value="1"/>
</dbReference>
<feature type="transmembrane region" description="Helical" evidence="8">
    <location>
        <begin position="368"/>
        <end position="388"/>
    </location>
</feature>
<keyword evidence="3 8" id="KW-0813">Transport</keyword>
<dbReference type="eggNOG" id="COG2814">
    <property type="taxonomic scope" value="Bacteria"/>
</dbReference>
<dbReference type="RefSeq" id="WP_014995685.1">
    <property type="nucleotide sequence ID" value="NC_018691.1"/>
</dbReference>
<dbReference type="GO" id="GO:0042910">
    <property type="term" value="F:xenobiotic transmembrane transporter activity"/>
    <property type="evidence" value="ECO:0007669"/>
    <property type="project" value="InterPro"/>
</dbReference>
<comment type="similarity">
    <text evidence="2 8">Belongs to the major facilitator superfamily. Bcr/CmlA family.</text>
</comment>
<feature type="transmembrane region" description="Helical" evidence="8">
    <location>
        <begin position="343"/>
        <end position="362"/>
    </location>
</feature>
<evidence type="ECO:0000256" key="8">
    <source>
        <dbReference type="RuleBase" id="RU365088"/>
    </source>
</evidence>
<evidence type="ECO:0000313" key="10">
    <source>
        <dbReference type="EMBL" id="AFT71623.1"/>
    </source>
</evidence>
<dbReference type="InterPro" id="IPR036259">
    <property type="entry name" value="MFS_trans_sf"/>
</dbReference>
<evidence type="ECO:0000256" key="7">
    <source>
        <dbReference type="ARBA" id="ARBA00023136"/>
    </source>
</evidence>
<dbReference type="PATRIC" id="fig|930169.3.peg.3314"/>
<keyword evidence="11" id="KW-1185">Reference proteome</keyword>
<dbReference type="PANTHER" id="PTHR23502:SF132">
    <property type="entry name" value="POLYAMINE TRANSPORTER 2-RELATED"/>
    <property type="match status" value="1"/>
</dbReference>
<feature type="domain" description="Major facilitator superfamily (MFS) profile" evidence="9">
    <location>
        <begin position="9"/>
        <end position="396"/>
    </location>
</feature>
<evidence type="ECO:0000256" key="3">
    <source>
        <dbReference type="ARBA" id="ARBA00022448"/>
    </source>
</evidence>
<sequence>MSRPYPVTLPVVLALAMALGPLSVDAYLPAFPRMAEALGVEISEIARSLSIYVFGLAVGQLVGGPLSDAIGRARVMYLGLAIFMVACLGVSSSESVSALLGWRALQAFGGGCVAVLVPALVRDRVHGVDAAKLFSMIGLIMVVAPGVAPSIGSAILAVGSWHTIFQFLSVYAVCLAPLTYFFVLRQSPRNGGGAASTESLWQRYKAVFAITPALPFLFLQAFAFSVMMLFITHASFIYQEHFGHSESVFALMFGANIVMMLVANLTNRVLLNRFSSRQILCGFLVLQFVGCLLLAVMTAIEAPVWLFLPAMMLTVGAQGGVVPNNQACFMEYFDRHGGTAASLLGAAQFGIAGALSALSTLLPETLSSVIAAMFACSLVCMVIVMAVLKPFFNPAR</sequence>
<dbReference type="GO" id="GO:0005886">
    <property type="term" value="C:plasma membrane"/>
    <property type="evidence" value="ECO:0007669"/>
    <property type="project" value="UniProtKB-SubCell"/>
</dbReference>
<keyword evidence="8" id="KW-0997">Cell inner membrane</keyword>
<evidence type="ECO:0000313" key="11">
    <source>
        <dbReference type="Proteomes" id="UP000006286"/>
    </source>
</evidence>
<feature type="transmembrane region" description="Helical" evidence="8">
    <location>
        <begin position="75"/>
        <end position="92"/>
    </location>
</feature>
<evidence type="ECO:0000256" key="5">
    <source>
        <dbReference type="ARBA" id="ARBA00022692"/>
    </source>
</evidence>
<feature type="transmembrane region" description="Helical" evidence="8">
    <location>
        <begin position="104"/>
        <end position="121"/>
    </location>
</feature>
<dbReference type="SUPFAM" id="SSF103473">
    <property type="entry name" value="MFS general substrate transporter"/>
    <property type="match status" value="1"/>
</dbReference>
<comment type="caution">
    <text evidence="8">Lacks conserved residue(s) required for the propagation of feature annotation.</text>
</comment>
<organism evidence="10 11">
    <name type="scientific">Alcanivorax dieselolei (strain DSM 16502 / CGMCC 1.3690 / MCCC 1A00001 / B-5)</name>
    <name type="common">Alloalcanivorax dieselolei</name>
    <dbReference type="NCBI Taxonomy" id="930169"/>
    <lineage>
        <taxon>Bacteria</taxon>
        <taxon>Pseudomonadati</taxon>
        <taxon>Pseudomonadota</taxon>
        <taxon>Gammaproteobacteria</taxon>
        <taxon>Oceanospirillales</taxon>
        <taxon>Alcanivoracaceae</taxon>
        <taxon>Alloalcanivorax</taxon>
    </lineage>
</organism>
<keyword evidence="4" id="KW-1003">Cell membrane</keyword>
<evidence type="ECO:0000256" key="6">
    <source>
        <dbReference type="ARBA" id="ARBA00022989"/>
    </source>
</evidence>
<dbReference type="AlphaFoldDB" id="K0CG66"/>
<dbReference type="Proteomes" id="UP000006286">
    <property type="component" value="Chromosome"/>
</dbReference>
<dbReference type="PROSITE" id="PS50850">
    <property type="entry name" value="MFS"/>
    <property type="match status" value="1"/>
</dbReference>
<name>K0CG66_ALCDB</name>
<evidence type="ECO:0000259" key="9">
    <source>
        <dbReference type="PROSITE" id="PS50850"/>
    </source>
</evidence>
<feature type="transmembrane region" description="Helical" evidence="8">
    <location>
        <begin position="206"/>
        <end position="236"/>
    </location>
</feature>
<evidence type="ECO:0000256" key="1">
    <source>
        <dbReference type="ARBA" id="ARBA00004651"/>
    </source>
</evidence>
<dbReference type="CDD" id="cd17320">
    <property type="entry name" value="MFS_MdfA_MDR_like"/>
    <property type="match status" value="1"/>
</dbReference>
<dbReference type="InterPro" id="IPR011701">
    <property type="entry name" value="MFS"/>
</dbReference>
<dbReference type="InterPro" id="IPR004812">
    <property type="entry name" value="Efflux_drug-R_Bcr/CmlA"/>
</dbReference>
<feature type="transmembrane region" description="Helical" evidence="8">
    <location>
        <begin position="133"/>
        <end position="158"/>
    </location>
</feature>
<keyword evidence="5 8" id="KW-0812">Transmembrane</keyword>
<dbReference type="Pfam" id="PF07690">
    <property type="entry name" value="MFS_1"/>
    <property type="match status" value="1"/>
</dbReference>